<dbReference type="InterPro" id="IPR045055">
    <property type="entry name" value="DNA2/NAM7-like"/>
</dbReference>
<sequence length="984" mass="112815">MSFKTTPINVDVGLADLYKKLAQMNMKFPTSRPDTMSGKYWDDLNQLYTDAISYMQMEFNATPEIEQYIEKFQHFVHLFFANEKIDLEDKFMENATVVYIEHRRPPAINSKGVKQKHTSSYGVYKFKLSESTMDELVSYAKVVIDGHLGAITFINKDDKTIDVTFEDNKGQILFDQSQKYTIDIEFNDRQYRSFLRSLELLKSGRATFTIFPDAGNLISYEDYQKEFNYYFEKKVSKKVCSQVENKFDKMQNQAIYSIVRGVHGTVPFVLWGPPGTGKTVTIIECIKQLLEKDPANRILICTPSNMAADLIARRIYQMGILPATQMRRYYSLGKNVNDRDKDLDKIIKIENCALYGITDDRFGLDSYKEIIQLNIRLIFSTLACSAYLEENITEPDFFSHIFIDEASQSFEPETLIPITRFATENTRVILCGDYQQLGAICKPYFLKVHKQTCCSLMERLLTTAIKQRVYTDGRTFCKLNESYRCHPSIIEFSSNNFYSGELMAVRGEERTGFCQWRYLPRKNFPIILHVVSKGAEVRQADGGRSFHNLEEVDVVIKYIDLIKKTMGDIKDSDIGVISPYKQQTSKIRELLCRRKDITVDSVECFQGSERRVIIISLSRSEQLGFLSEYKRINTSFTRAKELLVVIVSQAFINVLDPHNKKNYWKKFIHFCIENDAVTIDKFAGEDGREIDAEEMDNFKKTIMDSINSDLTARVERPGPRLKQSVPSQSNLEDDLNDLTTTNKSSPPRKLHGVHPTPLFKTRNDATENKPKESNKSHNKPKENKNNDESKEWLSDDDEAGTEFWAKHFASCKPSNLRPYLSNGFNDDIISEDEDEPKMSNSVRSESNNRSDFKKPKSVQKLEKKRQAIVVQEAQKSNKQEKTASEGQKVNKRLVPVLNTSSRPMRSPTTVAEQIKFRGNIQKMSKLPEPFTVGCMDLPPSGHPDLCAGVGVDLASIYLDEQRVRDIGSNISSEQTPKKKSCSIM</sequence>
<evidence type="ECO:0000259" key="3">
    <source>
        <dbReference type="Pfam" id="PF13087"/>
    </source>
</evidence>
<dbReference type="AlphaFoldDB" id="A0A6V7UUY8"/>
<dbReference type="OrthoDB" id="5849403at2759"/>
<name>A0A6V7UUY8_MELEN</name>
<feature type="domain" description="DNA2/NAM7 helicase-like C-terminal" evidence="3">
    <location>
        <begin position="457"/>
        <end position="648"/>
    </location>
</feature>
<feature type="region of interest" description="Disordered" evidence="1">
    <location>
        <begin position="827"/>
        <end position="863"/>
    </location>
</feature>
<reference evidence="4 5" key="1">
    <citation type="submission" date="2020-08" db="EMBL/GenBank/DDBJ databases">
        <authorList>
            <person name="Koutsovoulos G."/>
            <person name="Danchin GJ E."/>
        </authorList>
    </citation>
    <scope>NUCLEOTIDE SEQUENCE [LARGE SCALE GENOMIC DNA]</scope>
</reference>
<dbReference type="SUPFAM" id="SSF52540">
    <property type="entry name" value="P-loop containing nucleoside triphosphate hydrolases"/>
    <property type="match status" value="1"/>
</dbReference>
<comment type="caution">
    <text evidence="4">The sequence shown here is derived from an EMBL/GenBank/DDBJ whole genome shotgun (WGS) entry which is preliminary data.</text>
</comment>
<dbReference type="GO" id="GO:0035194">
    <property type="term" value="P:regulatory ncRNA-mediated post-transcriptional gene silencing"/>
    <property type="evidence" value="ECO:0007669"/>
    <property type="project" value="TreeGrafter"/>
</dbReference>
<evidence type="ECO:0000313" key="5">
    <source>
        <dbReference type="Proteomes" id="UP000580250"/>
    </source>
</evidence>
<dbReference type="Proteomes" id="UP000580250">
    <property type="component" value="Unassembled WGS sequence"/>
</dbReference>
<dbReference type="InterPro" id="IPR041679">
    <property type="entry name" value="DNA2/NAM7-like_C"/>
</dbReference>
<dbReference type="PANTHER" id="PTHR10887:SF322">
    <property type="entry name" value="HELICASE MOV-10"/>
    <property type="match status" value="1"/>
</dbReference>
<feature type="compositionally biased region" description="Basic and acidic residues" evidence="1">
    <location>
        <begin position="761"/>
        <end position="793"/>
    </location>
</feature>
<dbReference type="PANTHER" id="PTHR10887">
    <property type="entry name" value="DNA2/NAM7 HELICASE FAMILY"/>
    <property type="match status" value="1"/>
</dbReference>
<evidence type="ECO:0000259" key="2">
    <source>
        <dbReference type="Pfam" id="PF13086"/>
    </source>
</evidence>
<dbReference type="Pfam" id="PF13086">
    <property type="entry name" value="AAA_11"/>
    <property type="match status" value="2"/>
</dbReference>
<gene>
    <name evidence="4" type="ORF">MENT_LOCUS17202</name>
</gene>
<dbReference type="Gene3D" id="3.40.50.300">
    <property type="entry name" value="P-loop containing nucleotide triphosphate hydrolases"/>
    <property type="match status" value="2"/>
</dbReference>
<accession>A0A6V7UUY8</accession>
<proteinExistence type="predicted"/>
<feature type="domain" description="DNA2/NAM7 helicase helicase" evidence="2">
    <location>
        <begin position="371"/>
        <end position="441"/>
    </location>
</feature>
<dbReference type="InterPro" id="IPR041677">
    <property type="entry name" value="DNA2/NAM7_AAA_11"/>
</dbReference>
<dbReference type="Pfam" id="PF13087">
    <property type="entry name" value="AAA_12"/>
    <property type="match status" value="1"/>
</dbReference>
<dbReference type="CDD" id="cd18808">
    <property type="entry name" value="SF1_C_Upf1"/>
    <property type="match status" value="1"/>
</dbReference>
<feature type="region of interest" description="Disordered" evidence="1">
    <location>
        <begin position="710"/>
        <end position="794"/>
    </location>
</feature>
<dbReference type="InterPro" id="IPR047187">
    <property type="entry name" value="SF1_C_Upf1"/>
</dbReference>
<dbReference type="GO" id="GO:0043186">
    <property type="term" value="C:P granule"/>
    <property type="evidence" value="ECO:0007669"/>
    <property type="project" value="TreeGrafter"/>
</dbReference>
<feature type="domain" description="DNA2/NAM7 helicase helicase" evidence="2">
    <location>
        <begin position="247"/>
        <end position="317"/>
    </location>
</feature>
<evidence type="ECO:0000313" key="4">
    <source>
        <dbReference type="EMBL" id="CAD2165479.1"/>
    </source>
</evidence>
<organism evidence="4 5">
    <name type="scientific">Meloidogyne enterolobii</name>
    <name type="common">Root-knot nematode worm</name>
    <name type="synonym">Meloidogyne mayaguensis</name>
    <dbReference type="NCBI Taxonomy" id="390850"/>
    <lineage>
        <taxon>Eukaryota</taxon>
        <taxon>Metazoa</taxon>
        <taxon>Ecdysozoa</taxon>
        <taxon>Nematoda</taxon>
        <taxon>Chromadorea</taxon>
        <taxon>Rhabditida</taxon>
        <taxon>Tylenchina</taxon>
        <taxon>Tylenchomorpha</taxon>
        <taxon>Tylenchoidea</taxon>
        <taxon>Meloidogynidae</taxon>
        <taxon>Meloidogyninae</taxon>
        <taxon>Meloidogyne</taxon>
    </lineage>
</organism>
<dbReference type="InterPro" id="IPR027417">
    <property type="entry name" value="P-loop_NTPase"/>
</dbReference>
<dbReference type="GO" id="GO:0005829">
    <property type="term" value="C:cytosol"/>
    <property type="evidence" value="ECO:0007669"/>
    <property type="project" value="TreeGrafter"/>
</dbReference>
<protein>
    <submittedName>
        <fullName evidence="4">Uncharacterized protein</fullName>
    </submittedName>
</protein>
<feature type="compositionally biased region" description="Basic and acidic residues" evidence="1">
    <location>
        <begin position="846"/>
        <end position="863"/>
    </location>
</feature>
<evidence type="ECO:0000256" key="1">
    <source>
        <dbReference type="SAM" id="MobiDB-lite"/>
    </source>
</evidence>
<dbReference type="EMBL" id="CAJEWN010000110">
    <property type="protein sequence ID" value="CAD2165479.1"/>
    <property type="molecule type" value="Genomic_DNA"/>
</dbReference>
<dbReference type="GO" id="GO:0004386">
    <property type="term" value="F:helicase activity"/>
    <property type="evidence" value="ECO:0007669"/>
    <property type="project" value="InterPro"/>
</dbReference>